<gene>
    <name evidence="5" type="ORF">IAB73_09685</name>
</gene>
<evidence type="ECO:0000259" key="3">
    <source>
        <dbReference type="Pfam" id="PF00675"/>
    </source>
</evidence>
<proteinExistence type="inferred from homology"/>
<dbReference type="Gene3D" id="3.30.830.10">
    <property type="entry name" value="Metalloenzyme, LuxS/M16 peptidase-like"/>
    <property type="match status" value="2"/>
</dbReference>
<accession>A0A9D0ZAY5</accession>
<evidence type="ECO:0000259" key="4">
    <source>
        <dbReference type="Pfam" id="PF05193"/>
    </source>
</evidence>
<comment type="similarity">
    <text evidence="1 2">Belongs to the peptidase M16 family.</text>
</comment>
<dbReference type="GO" id="GO:0004222">
    <property type="term" value="F:metalloendopeptidase activity"/>
    <property type="evidence" value="ECO:0007669"/>
    <property type="project" value="InterPro"/>
</dbReference>
<dbReference type="GO" id="GO:0006508">
    <property type="term" value="P:proteolysis"/>
    <property type="evidence" value="ECO:0007669"/>
    <property type="project" value="InterPro"/>
</dbReference>
<dbReference type="InterPro" id="IPR001431">
    <property type="entry name" value="Pept_M16_Zn_BS"/>
</dbReference>
<dbReference type="Pfam" id="PF00675">
    <property type="entry name" value="Peptidase_M16"/>
    <property type="match status" value="1"/>
</dbReference>
<evidence type="ECO:0000313" key="5">
    <source>
        <dbReference type="EMBL" id="HIQ72461.1"/>
    </source>
</evidence>
<feature type="domain" description="Peptidase M16 C-terminal" evidence="4">
    <location>
        <begin position="165"/>
        <end position="340"/>
    </location>
</feature>
<dbReference type="InterPro" id="IPR011249">
    <property type="entry name" value="Metalloenz_LuxS/M16"/>
</dbReference>
<reference evidence="5" key="1">
    <citation type="submission" date="2020-10" db="EMBL/GenBank/DDBJ databases">
        <authorList>
            <person name="Gilroy R."/>
        </authorList>
    </citation>
    <scope>NUCLEOTIDE SEQUENCE</scope>
    <source>
        <strain evidence="5">ChiSxjej2B14-6234</strain>
    </source>
</reference>
<dbReference type="PROSITE" id="PS00143">
    <property type="entry name" value="INSULINASE"/>
    <property type="match status" value="1"/>
</dbReference>
<dbReference type="EMBL" id="DVFJ01000036">
    <property type="protein sequence ID" value="HIQ72461.1"/>
    <property type="molecule type" value="Genomic_DNA"/>
</dbReference>
<dbReference type="InterPro" id="IPR011765">
    <property type="entry name" value="Pept_M16_N"/>
</dbReference>
<reference evidence="5" key="2">
    <citation type="journal article" date="2021" name="PeerJ">
        <title>Extensive microbial diversity within the chicken gut microbiome revealed by metagenomics and culture.</title>
        <authorList>
            <person name="Gilroy R."/>
            <person name="Ravi A."/>
            <person name="Getino M."/>
            <person name="Pursley I."/>
            <person name="Horton D.L."/>
            <person name="Alikhan N.F."/>
            <person name="Baker D."/>
            <person name="Gharbi K."/>
            <person name="Hall N."/>
            <person name="Watson M."/>
            <person name="Adriaenssens E.M."/>
            <person name="Foster-Nyarko E."/>
            <person name="Jarju S."/>
            <person name="Secka A."/>
            <person name="Antonio M."/>
            <person name="Oren A."/>
            <person name="Chaudhuri R.R."/>
            <person name="La Ragione R."/>
            <person name="Hildebrand F."/>
            <person name="Pallen M.J."/>
        </authorList>
    </citation>
    <scope>NUCLEOTIDE SEQUENCE</scope>
    <source>
        <strain evidence="5">ChiSxjej2B14-6234</strain>
    </source>
</reference>
<evidence type="ECO:0000313" key="6">
    <source>
        <dbReference type="Proteomes" id="UP000886887"/>
    </source>
</evidence>
<dbReference type="SUPFAM" id="SSF63411">
    <property type="entry name" value="LuxS/MPP-like metallohydrolase"/>
    <property type="match status" value="2"/>
</dbReference>
<dbReference type="Pfam" id="PF05193">
    <property type="entry name" value="Peptidase_M16_C"/>
    <property type="match status" value="1"/>
</dbReference>
<dbReference type="FunFam" id="3.30.830.10:FF:000008">
    <property type="entry name" value="Mitochondrial-processing peptidase subunit beta"/>
    <property type="match status" value="1"/>
</dbReference>
<organism evidence="5 6">
    <name type="scientific">Candidatus Onthenecus intestinigallinarum</name>
    <dbReference type="NCBI Taxonomy" id="2840875"/>
    <lineage>
        <taxon>Bacteria</taxon>
        <taxon>Bacillati</taxon>
        <taxon>Bacillota</taxon>
        <taxon>Clostridia</taxon>
        <taxon>Eubacteriales</taxon>
        <taxon>Candidatus Onthenecus</taxon>
    </lineage>
</organism>
<evidence type="ECO:0000256" key="1">
    <source>
        <dbReference type="ARBA" id="ARBA00007261"/>
    </source>
</evidence>
<dbReference type="PANTHER" id="PTHR11851:SF49">
    <property type="entry name" value="MITOCHONDRIAL-PROCESSING PEPTIDASE SUBUNIT ALPHA"/>
    <property type="match status" value="1"/>
</dbReference>
<dbReference type="InterPro" id="IPR007863">
    <property type="entry name" value="Peptidase_M16_C"/>
</dbReference>
<evidence type="ECO:0000256" key="2">
    <source>
        <dbReference type="RuleBase" id="RU004447"/>
    </source>
</evidence>
<feature type="domain" description="Peptidase M16 N-terminal" evidence="3">
    <location>
        <begin position="12"/>
        <end position="159"/>
    </location>
</feature>
<comment type="caution">
    <text evidence="5">The sequence shown here is derived from an EMBL/GenBank/DDBJ whole genome shotgun (WGS) entry which is preliminary data.</text>
</comment>
<sequence length="413" mass="46156">MYDEFTLSNGLRVIAEKIPHFRSVSVGLWIGTGSMLETREENGLSHFIEHMLFKGTQQRSAMQIAEEMDAIGGQVNAFTSKECTCYYAKVIDEHFEKALDLLSDMLLHATFNLQDLEKERSVILEEIAMTEDTPEDLVYELLSEAYFGDHALARPILGPAEVIRSVTREQILAFHRRHYRPDNTVLAVAGGYELDQLRELAGRYLGAWAAPAQAQKAESFAGCAQQVRIKRKDIEQVHVCLGYEGIATGADEAYPMAVFNNIFGGGMSSRLFQKIREEMGAAYSVYSYPTSYPDCGVYAIYAGTSIQQAQQVVDEIRRQVDRFLADGFTDREFTQARDQLKGGYILGLESTSSRMSALGRSKLLLGYANEIDEVIRRIERVTPQDVMSVARRILESPFAAAAVGRGVEALKLQ</sequence>
<dbReference type="PANTHER" id="PTHR11851">
    <property type="entry name" value="METALLOPROTEASE"/>
    <property type="match status" value="1"/>
</dbReference>
<dbReference type="AlphaFoldDB" id="A0A9D0ZAY5"/>
<dbReference type="InterPro" id="IPR050361">
    <property type="entry name" value="MPP/UQCRC_Complex"/>
</dbReference>
<dbReference type="Proteomes" id="UP000886887">
    <property type="component" value="Unassembled WGS sequence"/>
</dbReference>
<dbReference type="GO" id="GO:0046872">
    <property type="term" value="F:metal ion binding"/>
    <property type="evidence" value="ECO:0007669"/>
    <property type="project" value="InterPro"/>
</dbReference>
<name>A0A9D0ZAY5_9FIRM</name>
<protein>
    <submittedName>
        <fullName evidence="5">Insulinase family protein</fullName>
    </submittedName>
</protein>